<dbReference type="Proteomes" id="UP000694700">
    <property type="component" value="Unplaced"/>
</dbReference>
<keyword evidence="2" id="KW-0812">Transmembrane</keyword>
<dbReference type="FunFam" id="1.20.1250.20:FF:001300">
    <property type="entry name" value="Solute carrier family 16 member 9b"/>
    <property type="match status" value="1"/>
</dbReference>
<feature type="transmembrane region" description="Helical" evidence="2">
    <location>
        <begin position="404"/>
        <end position="423"/>
    </location>
</feature>
<feature type="domain" description="Major facilitator superfamily (MFS) profile" evidence="3">
    <location>
        <begin position="18"/>
        <end position="459"/>
    </location>
</feature>
<feature type="transmembrane region" description="Helical" evidence="2">
    <location>
        <begin position="12"/>
        <end position="33"/>
    </location>
</feature>
<sequence length="484" mass="52233">MSAQNTKQAPDGGWGWAIVVASFMGQLLAYGSPQSVGVLYPEWLNTFQDSKGMTAWVGSLVSGVGLIASPVCSACVVNFGARPVTIFSGVMVSGGLMLSAFAPNVQFLIFSYGIVVGLGCGLVYAATVTITCQYFEKRRGLALGIITTGTSIGGFLYATVQNEFIALFGLDGCLLLIGCFALNIIACAGLMRPLHLPAYYLKQRAALAEKTEEKVLEKAPVVEDPIKKNQSVNVLITGETKERKSLVSYVTLVRLVKKKQKEYSEYLHSTAELLQNRVFLATCVSLFAYCLGAYTPLLFLEDLAQTEGLISGISTIPLVSIMSIAAGVGKLLLGVMMDIHWMNSIFLYSFTLLGTGVVLLIIPVTKNYTGLRVISALLGFFSGNWSVIPYVTTKVVGMDRLTEAYGILMFFGGFSIMLGPPVAGWIYDWMHSYDLAFYFSGSFVLLGGAGLFLAAVCCRNNNQEETSTPDTECINDYDKVATVA</sequence>
<feature type="transmembrane region" description="Helical" evidence="2">
    <location>
        <begin position="53"/>
        <end position="77"/>
    </location>
</feature>
<reference evidence="4" key="1">
    <citation type="submission" date="2025-08" db="UniProtKB">
        <authorList>
            <consortium name="Ensembl"/>
        </authorList>
    </citation>
    <scope>IDENTIFICATION</scope>
</reference>
<dbReference type="GO" id="GO:0008028">
    <property type="term" value="F:monocarboxylic acid transmembrane transporter activity"/>
    <property type="evidence" value="ECO:0007669"/>
    <property type="project" value="TreeGrafter"/>
</dbReference>
<evidence type="ECO:0000313" key="4">
    <source>
        <dbReference type="Ensembl" id="ENSCCRP00015025601.1"/>
    </source>
</evidence>
<feature type="transmembrane region" description="Helical" evidence="2">
    <location>
        <begin position="84"/>
        <end position="102"/>
    </location>
</feature>
<dbReference type="PROSITE" id="PS50850">
    <property type="entry name" value="MFS"/>
    <property type="match status" value="1"/>
</dbReference>
<evidence type="ECO:0000313" key="5">
    <source>
        <dbReference type="Proteomes" id="UP000694700"/>
    </source>
</evidence>
<keyword evidence="2" id="KW-0472">Membrane</keyword>
<proteinExistence type="predicted"/>
<comment type="subcellular location">
    <subcellularLocation>
        <location evidence="1">Membrane</location>
        <topology evidence="1">Multi-pass membrane protein</topology>
    </subcellularLocation>
</comment>
<feature type="transmembrane region" description="Helical" evidence="2">
    <location>
        <begin position="435"/>
        <end position="458"/>
    </location>
</feature>
<feature type="transmembrane region" description="Helical" evidence="2">
    <location>
        <begin position="345"/>
        <end position="365"/>
    </location>
</feature>
<dbReference type="Pfam" id="PF07690">
    <property type="entry name" value="MFS_1"/>
    <property type="match status" value="2"/>
</dbReference>
<dbReference type="PANTHER" id="PTHR11360:SF158">
    <property type="entry name" value="MONOCARBOXYLATE TRANSPORTER 9"/>
    <property type="match status" value="1"/>
</dbReference>
<feature type="transmembrane region" description="Helical" evidence="2">
    <location>
        <begin position="140"/>
        <end position="158"/>
    </location>
</feature>
<dbReference type="InterPro" id="IPR011701">
    <property type="entry name" value="MFS"/>
</dbReference>
<dbReference type="Gene3D" id="1.20.1250.20">
    <property type="entry name" value="MFS general substrate transporter like domains"/>
    <property type="match status" value="2"/>
</dbReference>
<feature type="transmembrane region" description="Helical" evidence="2">
    <location>
        <begin position="164"/>
        <end position="191"/>
    </location>
</feature>
<dbReference type="InterPro" id="IPR020846">
    <property type="entry name" value="MFS_dom"/>
</dbReference>
<dbReference type="SUPFAM" id="SSF103473">
    <property type="entry name" value="MFS general substrate transporter"/>
    <property type="match status" value="1"/>
</dbReference>
<feature type="transmembrane region" description="Helical" evidence="2">
    <location>
        <begin position="278"/>
        <end position="297"/>
    </location>
</feature>
<dbReference type="InterPro" id="IPR036259">
    <property type="entry name" value="MFS_trans_sf"/>
</dbReference>
<dbReference type="InterPro" id="IPR050327">
    <property type="entry name" value="Proton-linked_MCT"/>
</dbReference>
<dbReference type="PANTHER" id="PTHR11360">
    <property type="entry name" value="MONOCARBOXYLATE TRANSPORTER"/>
    <property type="match status" value="1"/>
</dbReference>
<feature type="transmembrane region" description="Helical" evidence="2">
    <location>
        <begin position="371"/>
        <end position="392"/>
    </location>
</feature>
<dbReference type="FunFam" id="1.20.1250.20:FF:000872">
    <property type="entry name" value="Solute carrier family 16, member 9a"/>
    <property type="match status" value="1"/>
</dbReference>
<dbReference type="AlphaFoldDB" id="A0A8C1TQZ1"/>
<protein>
    <submittedName>
        <fullName evidence="4">Solute carrier family 16 member 9b</fullName>
    </submittedName>
</protein>
<keyword evidence="2" id="KW-1133">Transmembrane helix</keyword>
<accession>A0A8C1TQZ1</accession>
<dbReference type="GO" id="GO:0016020">
    <property type="term" value="C:membrane"/>
    <property type="evidence" value="ECO:0007669"/>
    <property type="project" value="UniProtKB-SubCell"/>
</dbReference>
<evidence type="ECO:0000256" key="2">
    <source>
        <dbReference type="SAM" id="Phobius"/>
    </source>
</evidence>
<dbReference type="Ensembl" id="ENSCCRT00015026511.1">
    <property type="protein sequence ID" value="ENSCCRP00015025601.1"/>
    <property type="gene ID" value="ENSCCRG00015010845.1"/>
</dbReference>
<evidence type="ECO:0000259" key="3">
    <source>
        <dbReference type="PROSITE" id="PS50850"/>
    </source>
</evidence>
<feature type="transmembrane region" description="Helical" evidence="2">
    <location>
        <begin position="108"/>
        <end position="128"/>
    </location>
</feature>
<organism evidence="4 5">
    <name type="scientific">Cyprinus carpio</name>
    <name type="common">Common carp</name>
    <dbReference type="NCBI Taxonomy" id="7962"/>
    <lineage>
        <taxon>Eukaryota</taxon>
        <taxon>Metazoa</taxon>
        <taxon>Chordata</taxon>
        <taxon>Craniata</taxon>
        <taxon>Vertebrata</taxon>
        <taxon>Euteleostomi</taxon>
        <taxon>Actinopterygii</taxon>
        <taxon>Neopterygii</taxon>
        <taxon>Teleostei</taxon>
        <taxon>Ostariophysi</taxon>
        <taxon>Cypriniformes</taxon>
        <taxon>Cyprinidae</taxon>
        <taxon>Cyprininae</taxon>
        <taxon>Cyprinus</taxon>
    </lineage>
</organism>
<dbReference type="OMA" id="LMTICCA"/>
<name>A0A8C1TQZ1_CYPCA</name>
<feature type="transmembrane region" description="Helical" evidence="2">
    <location>
        <begin position="309"/>
        <end position="333"/>
    </location>
</feature>
<evidence type="ECO:0000256" key="1">
    <source>
        <dbReference type="ARBA" id="ARBA00004141"/>
    </source>
</evidence>